<evidence type="ECO:0000313" key="1">
    <source>
        <dbReference type="EMBL" id="GAA4415037.1"/>
    </source>
</evidence>
<dbReference type="PANTHER" id="PTHR43845">
    <property type="entry name" value="BLR5969 PROTEIN"/>
    <property type="match status" value="1"/>
</dbReference>
<gene>
    <name evidence="1" type="ORF">GCM10023169_00960</name>
</gene>
<protein>
    <submittedName>
        <fullName evidence="1">AMP-binding protein</fullName>
    </submittedName>
</protein>
<dbReference type="SUPFAM" id="SSF56801">
    <property type="entry name" value="Acetyl-CoA synthetase-like"/>
    <property type="match status" value="1"/>
</dbReference>
<keyword evidence="2" id="KW-1185">Reference proteome</keyword>
<dbReference type="InterPro" id="IPR045851">
    <property type="entry name" value="AMP-bd_C_sf"/>
</dbReference>
<reference evidence="2" key="1">
    <citation type="journal article" date="2019" name="Int. J. Syst. Evol. Microbiol.">
        <title>The Global Catalogue of Microorganisms (GCM) 10K type strain sequencing project: providing services to taxonomists for standard genome sequencing and annotation.</title>
        <authorList>
            <consortium name="The Broad Institute Genomics Platform"/>
            <consortium name="The Broad Institute Genome Sequencing Center for Infectious Disease"/>
            <person name="Wu L."/>
            <person name="Ma J."/>
        </authorList>
    </citation>
    <scope>NUCLEOTIDE SEQUENCE [LARGE SCALE GENOMIC DNA]</scope>
    <source>
        <strain evidence="2">JCM 17810</strain>
    </source>
</reference>
<evidence type="ECO:0000313" key="2">
    <source>
        <dbReference type="Proteomes" id="UP001500622"/>
    </source>
</evidence>
<comment type="caution">
    <text evidence="1">The sequence shown here is derived from an EMBL/GenBank/DDBJ whole genome shotgun (WGS) entry which is preliminary data.</text>
</comment>
<dbReference type="InterPro" id="IPR042099">
    <property type="entry name" value="ANL_N_sf"/>
</dbReference>
<dbReference type="RefSeq" id="WP_345214523.1">
    <property type="nucleotide sequence ID" value="NZ_BAABGN010000001.1"/>
</dbReference>
<organism evidence="1 2">
    <name type="scientific">Georgenia halophila</name>
    <dbReference type="NCBI Taxonomy" id="620889"/>
    <lineage>
        <taxon>Bacteria</taxon>
        <taxon>Bacillati</taxon>
        <taxon>Actinomycetota</taxon>
        <taxon>Actinomycetes</taxon>
        <taxon>Micrococcales</taxon>
        <taxon>Bogoriellaceae</taxon>
        <taxon>Georgenia</taxon>
    </lineage>
</organism>
<name>A0ABP8KS74_9MICO</name>
<sequence>MAERLWDPELDARPWQEILEWQRASMPVFLSALKERSSFYAEHLAEAPVAEAARDDAWHQIPFTSKEDVRRSQRERGPDQLLGAMQSVPSDAIVQVIGSSGTTGSPTFFGLTAADLERWTDSLANWLTTAGVGPGNVVALTTGMPMVAGGMPYGDAIRRTGATLAWVGGQTTERMCRLLELLRVDTLMGTASFVSFFSDRCEEVLGYPATDLPIRRIVAGGEPGMSQPQARSRVVNAWGAERLSEVMGLGDVLSGLWSQCGSGDGMHFTASRDVHVELVDPSTSAPVEWADGATGEAVYTTFTREATPVVRYRSRDHMRVVGTSCDCGRTSPRVSCIGRTDDMLIYKAMNVFPSDIRDVVMARFVDRVAGPMRVRKDSVDQVRFDDPIPLEIELPPDDADPDGFRKEVEEAVRTSLRVRVAVELLEPDSIPLGVHKNALTYVGEPQ</sequence>
<dbReference type="Proteomes" id="UP001500622">
    <property type="component" value="Unassembled WGS sequence"/>
</dbReference>
<dbReference type="PANTHER" id="PTHR43845:SF1">
    <property type="entry name" value="BLR5969 PROTEIN"/>
    <property type="match status" value="1"/>
</dbReference>
<dbReference type="EMBL" id="BAABGN010000001">
    <property type="protein sequence ID" value="GAA4415037.1"/>
    <property type="molecule type" value="Genomic_DNA"/>
</dbReference>
<accession>A0ABP8KS74</accession>
<proteinExistence type="predicted"/>
<dbReference type="Gene3D" id="3.40.50.12780">
    <property type="entry name" value="N-terminal domain of ligase-like"/>
    <property type="match status" value="1"/>
</dbReference>
<dbReference type="Gene3D" id="3.30.300.30">
    <property type="match status" value="1"/>
</dbReference>